<dbReference type="Proteomes" id="UP000735302">
    <property type="component" value="Unassembled WGS sequence"/>
</dbReference>
<dbReference type="AlphaFoldDB" id="A0AAV4DHX0"/>
<evidence type="ECO:0000256" key="1">
    <source>
        <dbReference type="SAM" id="MobiDB-lite"/>
    </source>
</evidence>
<name>A0AAV4DHX0_9GAST</name>
<proteinExistence type="predicted"/>
<gene>
    <name evidence="2" type="ORF">PoB_006996100</name>
</gene>
<protein>
    <submittedName>
        <fullName evidence="2">Uncharacterized protein</fullName>
    </submittedName>
</protein>
<dbReference type="EMBL" id="BLXT01007882">
    <property type="protein sequence ID" value="GFO43456.1"/>
    <property type="molecule type" value="Genomic_DNA"/>
</dbReference>
<reference evidence="2 3" key="1">
    <citation type="journal article" date="2021" name="Elife">
        <title>Chloroplast acquisition without the gene transfer in kleptoplastic sea slugs, Plakobranchus ocellatus.</title>
        <authorList>
            <person name="Maeda T."/>
            <person name="Takahashi S."/>
            <person name="Yoshida T."/>
            <person name="Shimamura S."/>
            <person name="Takaki Y."/>
            <person name="Nagai Y."/>
            <person name="Toyoda A."/>
            <person name="Suzuki Y."/>
            <person name="Arimoto A."/>
            <person name="Ishii H."/>
            <person name="Satoh N."/>
            <person name="Nishiyama T."/>
            <person name="Hasebe M."/>
            <person name="Maruyama T."/>
            <person name="Minagawa J."/>
            <person name="Obokata J."/>
            <person name="Shigenobu S."/>
        </authorList>
    </citation>
    <scope>NUCLEOTIDE SEQUENCE [LARGE SCALE GENOMIC DNA]</scope>
</reference>
<evidence type="ECO:0000313" key="3">
    <source>
        <dbReference type="Proteomes" id="UP000735302"/>
    </source>
</evidence>
<sequence length="135" mass="14728">MTTKTLSPKPIVLQTGSKLQVMKHEHVTYCVLLPVEHGNTSAQDTDNNVTSQPMTAEIPGIPTRPSSPKAIPSAYDVESSVNSGKSEEYIASLSSSPSDGPISSSENQRAAQHVKEIKRRRREAADAQTSKQKRW</sequence>
<evidence type="ECO:0000313" key="2">
    <source>
        <dbReference type="EMBL" id="GFO43456.1"/>
    </source>
</evidence>
<accession>A0AAV4DHX0</accession>
<comment type="caution">
    <text evidence="2">The sequence shown here is derived from an EMBL/GenBank/DDBJ whole genome shotgun (WGS) entry which is preliminary data.</text>
</comment>
<organism evidence="2 3">
    <name type="scientific">Plakobranchus ocellatus</name>
    <dbReference type="NCBI Taxonomy" id="259542"/>
    <lineage>
        <taxon>Eukaryota</taxon>
        <taxon>Metazoa</taxon>
        <taxon>Spiralia</taxon>
        <taxon>Lophotrochozoa</taxon>
        <taxon>Mollusca</taxon>
        <taxon>Gastropoda</taxon>
        <taxon>Heterobranchia</taxon>
        <taxon>Euthyneura</taxon>
        <taxon>Panpulmonata</taxon>
        <taxon>Sacoglossa</taxon>
        <taxon>Placobranchoidea</taxon>
        <taxon>Plakobranchidae</taxon>
        <taxon>Plakobranchus</taxon>
    </lineage>
</organism>
<keyword evidence="3" id="KW-1185">Reference proteome</keyword>
<feature type="region of interest" description="Disordered" evidence="1">
    <location>
        <begin position="41"/>
        <end position="135"/>
    </location>
</feature>
<feature type="compositionally biased region" description="Low complexity" evidence="1">
    <location>
        <begin position="92"/>
        <end position="105"/>
    </location>
</feature>
<feature type="compositionally biased region" description="Polar residues" evidence="1">
    <location>
        <begin position="41"/>
        <end position="54"/>
    </location>
</feature>